<comment type="caution">
    <text evidence="3">The sequence shown here is derived from an EMBL/GenBank/DDBJ whole genome shotgun (WGS) entry which is preliminary data.</text>
</comment>
<reference evidence="3 4" key="1">
    <citation type="submission" date="2021-05" db="EMBL/GenBank/DDBJ databases">
        <title>Roseococcus sp. XZZS9, whole genome shotgun sequencing project.</title>
        <authorList>
            <person name="Zhao G."/>
            <person name="Shen L."/>
        </authorList>
    </citation>
    <scope>NUCLEOTIDE SEQUENCE [LARGE SCALE GENOMIC DNA]</scope>
    <source>
        <strain evidence="3 4">XZZS9</strain>
    </source>
</reference>
<evidence type="ECO:0000313" key="4">
    <source>
        <dbReference type="Proteomes" id="UP000766336"/>
    </source>
</evidence>
<evidence type="ECO:0000259" key="2">
    <source>
        <dbReference type="PROSITE" id="PS50003"/>
    </source>
</evidence>
<dbReference type="InterPro" id="IPR036188">
    <property type="entry name" value="FAD/NAD-bd_sf"/>
</dbReference>
<keyword evidence="1" id="KW-0560">Oxidoreductase</keyword>
<dbReference type="PANTHER" id="PTHR43539">
    <property type="entry name" value="FLAVIN-BINDING MONOOXYGENASE-LIKE PROTEIN (AFU_ORTHOLOGUE AFUA_4G09220)"/>
    <property type="match status" value="1"/>
</dbReference>
<evidence type="ECO:0000256" key="1">
    <source>
        <dbReference type="ARBA" id="ARBA00023002"/>
    </source>
</evidence>
<dbReference type="InterPro" id="IPR050982">
    <property type="entry name" value="Auxin_biosynth/cation_transpt"/>
</dbReference>
<sequence length="595" mass="65753">MLQLTAENQARSWLARLEAALASAEAASVAALFLPDGRWRDLLCFTWSIVTLDGREEIAALPRDRLAGAKGFEIEPGTAREADGIVEAWFGFETAQLKGRGHLRQKDGAAWTLLTAAAGIKGHEERTGPRREMGVDHGAKRGRPTWVEQRRAREEALGDTTQPYCLIVGGGQGGLALAARLNRLEVPVLVVDSLERPGDAWRRRYRSLHLHDPIWANHLPYMPFPPHWPVYIPKDRMGDWLEAYAEMMEVPVWSSTTARGASYDAATGEWTVQVEREGRPVTLRPRQLVIATGLSGAPAMPRLPGAESFRGHQCHSSAFTSGAAYAGRKCLVVGSNNSAHDICADLWEHGAEVTMLQRSSTLVVRAETLFKFFTSKLFSEEALAAGITTEQADYMAASRPYAMVAELQRSTYPALRAHDAAFYERLEKAGFLLDFGDDETGLSMKYLRRASGYYIDVGASELVANGEIGLRSGVEVARLHPEGVELTDGTRLEADLIVYATGYEPMESWIARLISPEVAARVGHVWGLGSNTRMDPGPWVGELRNMWKPTRQEGLWLQGGNLQQVRFYSRLLALQIQARMLGLKTPVYDPKAFAP</sequence>
<dbReference type="PANTHER" id="PTHR43539:SF68">
    <property type="entry name" value="FLAVIN-BINDING MONOOXYGENASE-LIKE PROTEIN (AFU_ORTHOLOGUE AFUA_4G09220)"/>
    <property type="match status" value="1"/>
</dbReference>
<dbReference type="InterPro" id="IPR001849">
    <property type="entry name" value="PH_domain"/>
</dbReference>
<gene>
    <name evidence="3" type="ORF">KHU32_22590</name>
</gene>
<dbReference type="InterPro" id="IPR032710">
    <property type="entry name" value="NTF2-like_dom_sf"/>
</dbReference>
<feature type="domain" description="PH" evidence="2">
    <location>
        <begin position="1"/>
        <end position="22"/>
    </location>
</feature>
<keyword evidence="4" id="KW-1185">Reference proteome</keyword>
<dbReference type="EMBL" id="JAHCDA010000006">
    <property type="protein sequence ID" value="MBS7813746.1"/>
    <property type="molecule type" value="Genomic_DNA"/>
</dbReference>
<dbReference type="Proteomes" id="UP000766336">
    <property type="component" value="Unassembled WGS sequence"/>
</dbReference>
<protein>
    <submittedName>
        <fullName evidence="3">NAD(P)/FAD-dependent oxidoreductase</fullName>
    </submittedName>
</protein>
<name>A0ABS5QJV7_9PROT</name>
<organism evidence="3 4">
    <name type="scientific">Roseococcus pinisoli</name>
    <dbReference type="NCBI Taxonomy" id="2835040"/>
    <lineage>
        <taxon>Bacteria</taxon>
        <taxon>Pseudomonadati</taxon>
        <taxon>Pseudomonadota</taxon>
        <taxon>Alphaproteobacteria</taxon>
        <taxon>Acetobacterales</taxon>
        <taxon>Roseomonadaceae</taxon>
        <taxon>Roseococcus</taxon>
    </lineage>
</organism>
<dbReference type="Gene3D" id="3.50.50.60">
    <property type="entry name" value="FAD/NAD(P)-binding domain"/>
    <property type="match status" value="2"/>
</dbReference>
<evidence type="ECO:0000313" key="3">
    <source>
        <dbReference type="EMBL" id="MBS7813746.1"/>
    </source>
</evidence>
<dbReference type="SUPFAM" id="SSF51905">
    <property type="entry name" value="FAD/NAD(P)-binding domain"/>
    <property type="match status" value="2"/>
</dbReference>
<proteinExistence type="predicted"/>
<dbReference type="PRINTS" id="PR00411">
    <property type="entry name" value="PNDRDTASEI"/>
</dbReference>
<dbReference type="PROSITE" id="PS50003">
    <property type="entry name" value="PH_DOMAIN"/>
    <property type="match status" value="1"/>
</dbReference>
<dbReference type="Pfam" id="PF13738">
    <property type="entry name" value="Pyr_redox_3"/>
    <property type="match status" value="1"/>
</dbReference>
<dbReference type="SUPFAM" id="SSF54427">
    <property type="entry name" value="NTF2-like"/>
    <property type="match status" value="1"/>
</dbReference>
<accession>A0ABS5QJV7</accession>
<dbReference type="RefSeq" id="WP_213672449.1">
    <property type="nucleotide sequence ID" value="NZ_JAHCDA010000006.1"/>
</dbReference>